<organism evidence="2 4">
    <name type="scientific">Salinicoccus halodurans</name>
    <dbReference type="NCBI Taxonomy" id="407035"/>
    <lineage>
        <taxon>Bacteria</taxon>
        <taxon>Bacillati</taxon>
        <taxon>Bacillota</taxon>
        <taxon>Bacilli</taxon>
        <taxon>Bacillales</taxon>
        <taxon>Staphylococcaceae</taxon>
        <taxon>Salinicoccus</taxon>
    </lineage>
</organism>
<proteinExistence type="predicted"/>
<evidence type="ECO:0008006" key="5">
    <source>
        <dbReference type="Google" id="ProtNLM"/>
    </source>
</evidence>
<evidence type="ECO:0000313" key="2">
    <source>
        <dbReference type="EMBL" id="SFK75032.1"/>
    </source>
</evidence>
<evidence type="ECO:0000313" key="3">
    <source>
        <dbReference type="Proteomes" id="UP000034029"/>
    </source>
</evidence>
<reference evidence="2 4" key="3">
    <citation type="submission" date="2016-10" db="EMBL/GenBank/DDBJ databases">
        <authorList>
            <person name="Varghese N."/>
            <person name="Submissions S."/>
        </authorList>
    </citation>
    <scope>NUCLEOTIDE SEQUENCE [LARGE SCALE GENOMIC DNA]</scope>
    <source>
        <strain evidence="2 4">CGMCC 1.6501</strain>
    </source>
</reference>
<keyword evidence="3" id="KW-1185">Reference proteome</keyword>
<accession>A0A0F7HJC5</accession>
<reference evidence="3" key="2">
    <citation type="submission" date="2015-04" db="EMBL/GenBank/DDBJ databases">
        <title>Complete genome sequence of Salinicoccus halodurans strain H3B36, isolated from the Qaidam basin of China.</title>
        <authorList>
            <person name="Ma Y."/>
            <person name="Jiang K."/>
            <person name="Xue Y."/>
        </authorList>
    </citation>
    <scope>NUCLEOTIDE SEQUENCE [LARGE SCALE GENOMIC DNA]</scope>
    <source>
        <strain evidence="3">H3B36</strain>
    </source>
</reference>
<dbReference type="Proteomes" id="UP000034029">
    <property type="component" value="Chromosome"/>
</dbReference>
<dbReference type="EMBL" id="FOTB01000003">
    <property type="protein sequence ID" value="SFK75032.1"/>
    <property type="molecule type" value="Genomic_DNA"/>
</dbReference>
<gene>
    <name evidence="1" type="ORF">AAT16_00575</name>
    <name evidence="2" type="ORF">SAMN05216235_1481</name>
</gene>
<dbReference type="RefSeq" id="WP_046789040.1">
    <property type="nucleotide sequence ID" value="NZ_CP011366.1"/>
</dbReference>
<evidence type="ECO:0000313" key="4">
    <source>
        <dbReference type="Proteomes" id="UP000183090"/>
    </source>
</evidence>
<evidence type="ECO:0000313" key="1">
    <source>
        <dbReference type="EMBL" id="AKG72844.1"/>
    </source>
</evidence>
<dbReference type="EMBL" id="CP011366">
    <property type="protein sequence ID" value="AKG72844.1"/>
    <property type="molecule type" value="Genomic_DNA"/>
</dbReference>
<dbReference type="Proteomes" id="UP000183090">
    <property type="component" value="Unassembled WGS sequence"/>
</dbReference>
<name>A0A0F7HJC5_9STAP</name>
<dbReference type="AlphaFoldDB" id="A0A0F7HJC5"/>
<sequence length="201" mass="23203">MKNIGVIYGGHDAHYRTFHESKFNQYISKIIYHPEFLNADISDLDVLIVPSQLNGNLLLQSKDKIISFAEEGGTVVALGPQPWEWIPGQNWEFRPANFWWWLEENPRSGLILSSPEHSLFTKYLTLKECTWHQHGVFWAPSGAEVLISTEDGGAVMYEERLESGGRWLVTTLDPDYHFGSYFMPVTERFLEGFFPYLKDGR</sequence>
<reference evidence="1 3" key="1">
    <citation type="journal article" date="2015" name="Int. J. Syst. Evol. Microbiol.">
        <title>Complete genome sequence of Salinicoccus halodurans H3B36, isolated from the Qaidam Basin in China.</title>
        <authorList>
            <person name="Jiang K."/>
            <person name="Xue Y."/>
            <person name="Ma Y."/>
        </authorList>
    </citation>
    <scope>NUCLEOTIDE SEQUENCE [LARGE SCALE GENOMIC DNA]</scope>
    <source>
        <strain evidence="1 3">H3B36</strain>
    </source>
</reference>
<protein>
    <recommendedName>
        <fullName evidence="5">Glutamine amidotransferase domain-containing protein</fullName>
    </recommendedName>
</protein>
<dbReference type="OrthoDB" id="2419402at2"/>
<dbReference type="KEGG" id="shv:AAT16_00575"/>